<dbReference type="PROSITE" id="PS50088">
    <property type="entry name" value="ANK_REPEAT"/>
    <property type="match status" value="5"/>
</dbReference>
<feature type="repeat" description="ANK" evidence="3">
    <location>
        <begin position="144"/>
        <end position="172"/>
    </location>
</feature>
<protein>
    <submittedName>
        <fullName evidence="5">Uncharacterized protein</fullName>
    </submittedName>
</protein>
<dbReference type="PANTHER" id="PTHR24198">
    <property type="entry name" value="ANKYRIN REPEAT AND PROTEIN KINASE DOMAIN-CONTAINING PROTEIN"/>
    <property type="match status" value="1"/>
</dbReference>
<name>A0AAD6CXR1_9EURO</name>
<comment type="caution">
    <text evidence="5">The sequence shown here is derived from an EMBL/GenBank/DDBJ whole genome shotgun (WGS) entry which is preliminary data.</text>
</comment>
<feature type="repeat" description="ANK" evidence="3">
    <location>
        <begin position="111"/>
        <end position="143"/>
    </location>
</feature>
<feature type="repeat" description="ANK" evidence="3">
    <location>
        <begin position="77"/>
        <end position="99"/>
    </location>
</feature>
<reference evidence="5 6" key="1">
    <citation type="journal article" date="2023" name="IMA Fungus">
        <title>Comparative genomic study of the Penicillium genus elucidates a diverse pangenome and 15 lateral gene transfer events.</title>
        <authorList>
            <person name="Petersen C."/>
            <person name="Sorensen T."/>
            <person name="Nielsen M.R."/>
            <person name="Sondergaard T.E."/>
            <person name="Sorensen J.L."/>
            <person name="Fitzpatrick D.A."/>
            <person name="Frisvad J.C."/>
            <person name="Nielsen K.L."/>
        </authorList>
    </citation>
    <scope>NUCLEOTIDE SEQUENCE [LARGE SCALE GENOMIC DNA]</scope>
    <source>
        <strain evidence="5 6">IBT 35679</strain>
    </source>
</reference>
<dbReference type="PRINTS" id="PR01415">
    <property type="entry name" value="ANKYRIN"/>
</dbReference>
<evidence type="ECO:0000256" key="2">
    <source>
        <dbReference type="ARBA" id="ARBA00023043"/>
    </source>
</evidence>
<proteinExistence type="predicted"/>
<evidence type="ECO:0000256" key="3">
    <source>
        <dbReference type="PROSITE-ProRule" id="PRU00023"/>
    </source>
</evidence>
<feature type="repeat" description="ANK" evidence="3">
    <location>
        <begin position="11"/>
        <end position="43"/>
    </location>
</feature>
<dbReference type="Pfam" id="PF12796">
    <property type="entry name" value="Ank_2"/>
    <property type="match status" value="2"/>
</dbReference>
<dbReference type="SUPFAM" id="SSF48403">
    <property type="entry name" value="Ankyrin repeat"/>
    <property type="match status" value="1"/>
</dbReference>
<dbReference type="Proteomes" id="UP001220324">
    <property type="component" value="Unassembled WGS sequence"/>
</dbReference>
<dbReference type="SMART" id="SM00248">
    <property type="entry name" value="ANK"/>
    <property type="match status" value="8"/>
</dbReference>
<dbReference type="AlphaFoldDB" id="A0AAD6CXR1"/>
<keyword evidence="2 3" id="KW-0040">ANK repeat</keyword>
<organism evidence="5 6">
    <name type="scientific">Penicillium frequentans</name>
    <dbReference type="NCBI Taxonomy" id="3151616"/>
    <lineage>
        <taxon>Eukaryota</taxon>
        <taxon>Fungi</taxon>
        <taxon>Dikarya</taxon>
        <taxon>Ascomycota</taxon>
        <taxon>Pezizomycotina</taxon>
        <taxon>Eurotiomycetes</taxon>
        <taxon>Eurotiomycetidae</taxon>
        <taxon>Eurotiales</taxon>
        <taxon>Aspergillaceae</taxon>
        <taxon>Penicillium</taxon>
    </lineage>
</organism>
<sequence>MADKSKSGKDNSFEDIITAADKGQLDVVTALLEEGIDPNTVDEVGDTALHNAAKKGHWDIARILLERSASPLSRNGNDSLPLHLAIRAGHTQVVRLLLECDPSTYNCKEGGPYEPIHIAAVKGHAEIVQLLIDYNASTLSTPKDHATALHLAAHKGHYDVCEILVKHDKKLDRSLWERLTGPSLEVYARDYTKNTPLSHAVFIKNKQIAELILRHHPDLSNSLDAHKELLFHRVIRLGNVGMAEVFLNNGTDIEMKDNYGRGALHVAVAARPISRFPDDTTPEMIRFLLARGAMADAKTKDGYKPEDLTREPKIKVMLRNSAKPQSLGQPGPLAATNSIPPPEYKP</sequence>
<evidence type="ECO:0000256" key="1">
    <source>
        <dbReference type="ARBA" id="ARBA00022737"/>
    </source>
</evidence>
<gene>
    <name evidence="5" type="ORF">N7494_005959</name>
</gene>
<dbReference type="Gene3D" id="1.25.40.20">
    <property type="entry name" value="Ankyrin repeat-containing domain"/>
    <property type="match status" value="2"/>
</dbReference>
<keyword evidence="1" id="KW-0677">Repeat</keyword>
<dbReference type="PROSITE" id="PS50297">
    <property type="entry name" value="ANK_REP_REGION"/>
    <property type="match status" value="4"/>
</dbReference>
<evidence type="ECO:0000256" key="4">
    <source>
        <dbReference type="SAM" id="MobiDB-lite"/>
    </source>
</evidence>
<feature type="region of interest" description="Disordered" evidence="4">
    <location>
        <begin position="319"/>
        <end position="346"/>
    </location>
</feature>
<dbReference type="InterPro" id="IPR036770">
    <property type="entry name" value="Ankyrin_rpt-contain_sf"/>
</dbReference>
<dbReference type="PANTHER" id="PTHR24198:SF165">
    <property type="entry name" value="ANKYRIN REPEAT-CONTAINING PROTEIN-RELATED"/>
    <property type="match status" value="1"/>
</dbReference>
<keyword evidence="6" id="KW-1185">Reference proteome</keyword>
<accession>A0AAD6CXR1</accession>
<dbReference type="InterPro" id="IPR002110">
    <property type="entry name" value="Ankyrin_rpt"/>
</dbReference>
<evidence type="ECO:0000313" key="5">
    <source>
        <dbReference type="EMBL" id="KAJ5540883.1"/>
    </source>
</evidence>
<dbReference type="EMBL" id="JAQIZZ010000005">
    <property type="protein sequence ID" value="KAJ5540883.1"/>
    <property type="molecule type" value="Genomic_DNA"/>
</dbReference>
<evidence type="ECO:0000313" key="6">
    <source>
        <dbReference type="Proteomes" id="UP001220324"/>
    </source>
</evidence>
<feature type="repeat" description="ANK" evidence="3">
    <location>
        <begin position="44"/>
        <end position="76"/>
    </location>
</feature>